<proteinExistence type="predicted"/>
<evidence type="ECO:0000313" key="2">
    <source>
        <dbReference type="EMBL" id="RCI10945.1"/>
    </source>
</evidence>
<name>A0A367L943_9HYPO</name>
<keyword evidence="3" id="KW-1185">Reference proteome</keyword>
<keyword evidence="1" id="KW-0472">Membrane</keyword>
<dbReference type="EMBL" id="LKCN02000011">
    <property type="protein sequence ID" value="RCI10945.1"/>
    <property type="molecule type" value="Genomic_DNA"/>
</dbReference>
<evidence type="ECO:0000313" key="3">
    <source>
        <dbReference type="Proteomes" id="UP000253664"/>
    </source>
</evidence>
<reference evidence="2 3" key="1">
    <citation type="journal article" date="2015" name="BMC Genomics">
        <title>Insights from the genome of Ophiocordyceps polyrhachis-furcata to pathogenicity and host specificity in insect fungi.</title>
        <authorList>
            <person name="Wichadakul D."/>
            <person name="Kobmoo N."/>
            <person name="Ingsriswang S."/>
            <person name="Tangphatsornruang S."/>
            <person name="Chantasingh D."/>
            <person name="Luangsa-ard J.J."/>
            <person name="Eurwilaichitr L."/>
        </authorList>
    </citation>
    <scope>NUCLEOTIDE SEQUENCE [LARGE SCALE GENOMIC DNA]</scope>
    <source>
        <strain evidence="2 3">BCC 54312</strain>
    </source>
</reference>
<protein>
    <submittedName>
        <fullName evidence="2">Uncharacterized protein</fullName>
    </submittedName>
</protein>
<evidence type="ECO:0000256" key="1">
    <source>
        <dbReference type="SAM" id="Phobius"/>
    </source>
</evidence>
<dbReference type="AlphaFoldDB" id="A0A367L943"/>
<feature type="non-terminal residue" evidence="2">
    <location>
        <position position="1"/>
    </location>
</feature>
<dbReference type="Proteomes" id="UP000253664">
    <property type="component" value="Unassembled WGS sequence"/>
</dbReference>
<sequence>PVLADLPRGGRGGGVWLWQCYDGIVALQNNKLCSISREEREEEEEEEEEEANLDGGRASWASRLLGDGIGWLLAAFMSADAIMETTTDLNIPFHPPGGSRTDGKEEEKEKRIKGLAISGFMGLAICIWIPAYLFMRYHSKEEFASDFPAVALSLVACPEIPAAGFCIRQRKGGGDGSEDVQEAS</sequence>
<comment type="caution">
    <text evidence="2">The sequence shown here is derived from an EMBL/GenBank/DDBJ whole genome shotgun (WGS) entry which is preliminary data.</text>
</comment>
<gene>
    <name evidence="2" type="ORF">L249_5310</name>
</gene>
<keyword evidence="1" id="KW-1133">Transmembrane helix</keyword>
<feature type="transmembrane region" description="Helical" evidence="1">
    <location>
        <begin position="114"/>
        <end position="135"/>
    </location>
</feature>
<organism evidence="2 3">
    <name type="scientific">Ophiocordyceps polyrhachis-furcata BCC 54312</name>
    <dbReference type="NCBI Taxonomy" id="1330021"/>
    <lineage>
        <taxon>Eukaryota</taxon>
        <taxon>Fungi</taxon>
        <taxon>Dikarya</taxon>
        <taxon>Ascomycota</taxon>
        <taxon>Pezizomycotina</taxon>
        <taxon>Sordariomycetes</taxon>
        <taxon>Hypocreomycetidae</taxon>
        <taxon>Hypocreales</taxon>
        <taxon>Ophiocordycipitaceae</taxon>
        <taxon>Ophiocordyceps</taxon>
    </lineage>
</organism>
<accession>A0A367L943</accession>
<keyword evidence="1" id="KW-0812">Transmembrane</keyword>